<dbReference type="PANTHER" id="PTHR34075:SF5">
    <property type="entry name" value="BLR3430 PROTEIN"/>
    <property type="match status" value="1"/>
</dbReference>
<reference evidence="3" key="2">
    <citation type="submission" date="2020-09" db="EMBL/GenBank/DDBJ databases">
        <authorList>
            <person name="Sun Q."/>
            <person name="Zhou Y."/>
        </authorList>
    </citation>
    <scope>NUCLEOTIDE SEQUENCE</scope>
    <source>
        <strain evidence="3">CGMCC 1.15725</strain>
    </source>
</reference>
<dbReference type="RefSeq" id="WP_189052323.1">
    <property type="nucleotide sequence ID" value="NZ_BMJQ01000029.1"/>
</dbReference>
<dbReference type="InterPro" id="IPR002878">
    <property type="entry name" value="ChsH2_C"/>
</dbReference>
<name>A0A8J2Z108_9PROT</name>
<gene>
    <name evidence="3" type="ORF">GCM10011611_64450</name>
</gene>
<dbReference type="Pfam" id="PF01796">
    <property type="entry name" value="OB_ChsH2_C"/>
    <property type="match status" value="1"/>
</dbReference>
<reference evidence="3" key="1">
    <citation type="journal article" date="2014" name="Int. J. Syst. Evol. Microbiol.">
        <title>Complete genome sequence of Corynebacterium casei LMG S-19264T (=DSM 44701T), isolated from a smear-ripened cheese.</title>
        <authorList>
            <consortium name="US DOE Joint Genome Institute (JGI-PGF)"/>
            <person name="Walter F."/>
            <person name="Albersmeier A."/>
            <person name="Kalinowski J."/>
            <person name="Ruckert C."/>
        </authorList>
    </citation>
    <scope>NUCLEOTIDE SEQUENCE</scope>
    <source>
        <strain evidence="3">CGMCC 1.15725</strain>
    </source>
</reference>
<evidence type="ECO:0008006" key="5">
    <source>
        <dbReference type="Google" id="ProtNLM"/>
    </source>
</evidence>
<dbReference type="PANTHER" id="PTHR34075">
    <property type="entry name" value="BLR3430 PROTEIN"/>
    <property type="match status" value="1"/>
</dbReference>
<feature type="domain" description="ChsH2 C-terminal OB-fold" evidence="1">
    <location>
        <begin position="53"/>
        <end position="118"/>
    </location>
</feature>
<dbReference type="InterPro" id="IPR052513">
    <property type="entry name" value="Thioester_dehydratase-like"/>
</dbReference>
<dbReference type="EMBL" id="BMJQ01000029">
    <property type="protein sequence ID" value="GGF49172.1"/>
    <property type="molecule type" value="Genomic_DNA"/>
</dbReference>
<dbReference type="InterPro" id="IPR022002">
    <property type="entry name" value="ChsH2_Znr"/>
</dbReference>
<organism evidence="3 4">
    <name type="scientific">Aliidongia dinghuensis</name>
    <dbReference type="NCBI Taxonomy" id="1867774"/>
    <lineage>
        <taxon>Bacteria</taxon>
        <taxon>Pseudomonadati</taxon>
        <taxon>Pseudomonadota</taxon>
        <taxon>Alphaproteobacteria</taxon>
        <taxon>Rhodospirillales</taxon>
        <taxon>Dongiaceae</taxon>
        <taxon>Aliidongia</taxon>
    </lineage>
</organism>
<dbReference type="Proteomes" id="UP000646365">
    <property type="component" value="Unassembled WGS sequence"/>
</dbReference>
<feature type="domain" description="ChsH2 rubredoxin-like zinc ribbon" evidence="2">
    <location>
        <begin position="16"/>
        <end position="49"/>
    </location>
</feature>
<dbReference type="Gene3D" id="6.10.30.10">
    <property type="match status" value="1"/>
</dbReference>
<evidence type="ECO:0000259" key="2">
    <source>
        <dbReference type="Pfam" id="PF12172"/>
    </source>
</evidence>
<sequence length="135" mass="14929">MSFPEPDITPLNEPYWSGLKDGRLMFQHCEGCGHNWLPAREACPSCLAPRPTWQASAGWATVVSWVVYHTAYSDAFKDRVPYDVTCVALDEGPRLLTNVIGSEAGRKLCIGSRVTLAIQYEGETALARFRLAEPA</sequence>
<protein>
    <recommendedName>
        <fullName evidence="5">DNA-binding protein</fullName>
    </recommendedName>
</protein>
<evidence type="ECO:0000313" key="3">
    <source>
        <dbReference type="EMBL" id="GGF49172.1"/>
    </source>
</evidence>
<dbReference type="SUPFAM" id="SSF50249">
    <property type="entry name" value="Nucleic acid-binding proteins"/>
    <property type="match status" value="1"/>
</dbReference>
<keyword evidence="4" id="KW-1185">Reference proteome</keyword>
<evidence type="ECO:0000259" key="1">
    <source>
        <dbReference type="Pfam" id="PF01796"/>
    </source>
</evidence>
<accession>A0A8J2Z108</accession>
<comment type="caution">
    <text evidence="3">The sequence shown here is derived from an EMBL/GenBank/DDBJ whole genome shotgun (WGS) entry which is preliminary data.</text>
</comment>
<proteinExistence type="predicted"/>
<dbReference type="AlphaFoldDB" id="A0A8J2Z108"/>
<dbReference type="InterPro" id="IPR012340">
    <property type="entry name" value="NA-bd_OB-fold"/>
</dbReference>
<dbReference type="Pfam" id="PF12172">
    <property type="entry name" value="zf-ChsH2"/>
    <property type="match status" value="1"/>
</dbReference>
<evidence type="ECO:0000313" key="4">
    <source>
        <dbReference type="Proteomes" id="UP000646365"/>
    </source>
</evidence>